<evidence type="ECO:0000259" key="2">
    <source>
        <dbReference type="Pfam" id="PF13439"/>
    </source>
</evidence>
<name>A0A329UK88_9FIRM</name>
<evidence type="ECO:0000313" key="3">
    <source>
        <dbReference type="EMBL" id="RAW61523.1"/>
    </source>
</evidence>
<dbReference type="EMBL" id="PRLE01000001">
    <property type="protein sequence ID" value="RAW61523.1"/>
    <property type="molecule type" value="Genomic_DNA"/>
</dbReference>
<protein>
    <submittedName>
        <fullName evidence="3">Glycosyltransferase family 1 protein</fullName>
    </submittedName>
</protein>
<proteinExistence type="predicted"/>
<dbReference type="Pfam" id="PF13439">
    <property type="entry name" value="Glyco_transf_4"/>
    <property type="match status" value="1"/>
</dbReference>
<dbReference type="AlphaFoldDB" id="A0A329UK88"/>
<accession>A0A329UK88</accession>
<dbReference type="SUPFAM" id="SSF53756">
    <property type="entry name" value="UDP-Glycosyltransferase/glycogen phosphorylase"/>
    <property type="match status" value="1"/>
</dbReference>
<organism evidence="3 4">
    <name type="scientific">Faecalibacterium prausnitzii</name>
    <dbReference type="NCBI Taxonomy" id="853"/>
    <lineage>
        <taxon>Bacteria</taxon>
        <taxon>Bacillati</taxon>
        <taxon>Bacillota</taxon>
        <taxon>Clostridia</taxon>
        <taxon>Eubacteriales</taxon>
        <taxon>Oscillospiraceae</taxon>
        <taxon>Faecalibacterium</taxon>
    </lineage>
</organism>
<dbReference type="InterPro" id="IPR028098">
    <property type="entry name" value="Glyco_trans_4-like_N"/>
</dbReference>
<feature type="domain" description="Glycosyltransferase subfamily 4-like N-terminal" evidence="2">
    <location>
        <begin position="14"/>
        <end position="221"/>
    </location>
</feature>
<dbReference type="CDD" id="cd03801">
    <property type="entry name" value="GT4_PimA-like"/>
    <property type="match status" value="1"/>
</dbReference>
<dbReference type="PANTHER" id="PTHR45947:SF13">
    <property type="entry name" value="TRANSFERASE"/>
    <property type="match status" value="1"/>
</dbReference>
<evidence type="ECO:0000259" key="1">
    <source>
        <dbReference type="Pfam" id="PF00534"/>
    </source>
</evidence>
<sequence length="409" mass="47433">MKILMVNKFFYIKGGSETYYFALKRKLEKEGHIVIDFSMKDKKNFESKYADYFVDNVDYSGSTSLINKLKMGINIIYSQEAKRKFEELVIKTKPDIVHLHIFQHQLSPSILDVCKKYNLPTVYTAHDLKMVCLNYKMMHHGHVCEDCKDGHMYHCALNKCVKDSFSKSCINTVEGYLHKWRKSYDAIDYIITPSEFYKTKFEEFGVQPNRLVHIPNFLDREVPTVNDREDQEKYYLYFGRLSEEKGILTLIKAIENVNANLYIVGSGPLKGEIERYISSRELYNIKLLGFKSGQELIDIVGNARAVVLPSEWYENGPYSAIEALQVGRPIIGANIGGIPELVRKNGELFTSGCIEELSGCINKFEKISRARYDQMKKDSFDMFEECYTPNGHYDKLMKIYEKAQRKHGE</sequence>
<evidence type="ECO:0000313" key="4">
    <source>
        <dbReference type="Proteomes" id="UP000250583"/>
    </source>
</evidence>
<dbReference type="InterPro" id="IPR001296">
    <property type="entry name" value="Glyco_trans_1"/>
</dbReference>
<feature type="domain" description="Glycosyl transferase family 1" evidence="1">
    <location>
        <begin position="225"/>
        <end position="375"/>
    </location>
</feature>
<gene>
    <name evidence="3" type="ORF">C4N22_02290</name>
</gene>
<dbReference type="OrthoDB" id="9772485at2"/>
<dbReference type="Proteomes" id="UP000250583">
    <property type="component" value="Unassembled WGS sequence"/>
</dbReference>
<keyword evidence="3" id="KW-0808">Transferase</keyword>
<dbReference type="InterPro" id="IPR050194">
    <property type="entry name" value="Glycosyltransferase_grp1"/>
</dbReference>
<dbReference type="PANTHER" id="PTHR45947">
    <property type="entry name" value="SULFOQUINOVOSYL TRANSFERASE SQD2"/>
    <property type="match status" value="1"/>
</dbReference>
<dbReference type="GO" id="GO:0016757">
    <property type="term" value="F:glycosyltransferase activity"/>
    <property type="evidence" value="ECO:0007669"/>
    <property type="project" value="InterPro"/>
</dbReference>
<reference evidence="3 4" key="1">
    <citation type="submission" date="2018-02" db="EMBL/GenBank/DDBJ databases">
        <title>Complete genome sequencing of Faecalibacterium prausnitzii strains isolated from the human gut.</title>
        <authorList>
            <person name="Fitzgerald B.C."/>
            <person name="Shkoporov A.N."/>
            <person name="Ross P.R."/>
            <person name="Hill C."/>
        </authorList>
    </citation>
    <scope>NUCLEOTIDE SEQUENCE [LARGE SCALE GENOMIC DNA]</scope>
    <source>
        <strain evidence="3 4">APC923/61-1</strain>
    </source>
</reference>
<dbReference type="Gene3D" id="3.40.50.2000">
    <property type="entry name" value="Glycogen Phosphorylase B"/>
    <property type="match status" value="2"/>
</dbReference>
<comment type="caution">
    <text evidence="3">The sequence shown here is derived from an EMBL/GenBank/DDBJ whole genome shotgun (WGS) entry which is preliminary data.</text>
</comment>
<dbReference type="RefSeq" id="WP_112147845.1">
    <property type="nucleotide sequence ID" value="NZ_PRLE01000001.1"/>
</dbReference>
<dbReference type="Pfam" id="PF00534">
    <property type="entry name" value="Glycos_transf_1"/>
    <property type="match status" value="1"/>
</dbReference>